<evidence type="ECO:0000313" key="2">
    <source>
        <dbReference type="EMBL" id="AXA85014.1"/>
    </source>
</evidence>
<protein>
    <submittedName>
        <fullName evidence="2">Uncharacterized protein</fullName>
    </submittedName>
</protein>
<dbReference type="RefSeq" id="WP_112927226.1">
    <property type="nucleotide sequence ID" value="NZ_CP029556.1"/>
</dbReference>
<feature type="transmembrane region" description="Helical" evidence="1">
    <location>
        <begin position="62"/>
        <end position="85"/>
    </location>
</feature>
<keyword evidence="1" id="KW-0472">Membrane</keyword>
<gene>
    <name evidence="2" type="ORF">DCD74_10290</name>
</gene>
<sequence>MPDFTQPQFDHPPRPLAQRIGAIAWPSFFAACVATMVFFAFVDPITLRDQTFPDLPMSRAMGYSLGFFMFWLATASSSYFTWILLRPASRFNRALPPE</sequence>
<dbReference type="Proteomes" id="UP000251842">
    <property type="component" value="Chromosome"/>
</dbReference>
<name>A0A344J7K4_9GAMM</name>
<feature type="transmembrane region" description="Helical" evidence="1">
    <location>
        <begin position="20"/>
        <end position="42"/>
    </location>
</feature>
<reference evidence="3" key="1">
    <citation type="submission" date="2018-05" db="EMBL/GenBank/DDBJ databases">
        <title>Luteimonas pekinense sp. nov., isolated from human Meibomian gland secretions, Beijing, China.</title>
        <authorList>
            <person name="Wen T."/>
            <person name="Bai H."/>
            <person name="Lv H."/>
        </authorList>
    </citation>
    <scope>NUCLEOTIDE SEQUENCE [LARGE SCALE GENOMIC DNA]</scope>
    <source>
        <strain evidence="3">83-4</strain>
    </source>
</reference>
<dbReference type="AlphaFoldDB" id="A0A344J7K4"/>
<keyword evidence="1" id="KW-0812">Transmembrane</keyword>
<accession>A0A344J7K4</accession>
<dbReference type="KEGG" id="lue:DCD74_10290"/>
<organism evidence="2 3">
    <name type="scientific">Solilutibacter oculi</name>
    <dbReference type="NCBI Taxonomy" id="2698682"/>
    <lineage>
        <taxon>Bacteria</taxon>
        <taxon>Pseudomonadati</taxon>
        <taxon>Pseudomonadota</taxon>
        <taxon>Gammaproteobacteria</taxon>
        <taxon>Lysobacterales</taxon>
        <taxon>Lysobacteraceae</taxon>
        <taxon>Solilutibacter</taxon>
    </lineage>
</organism>
<keyword evidence="3" id="KW-1185">Reference proteome</keyword>
<keyword evidence="1" id="KW-1133">Transmembrane helix</keyword>
<dbReference type="EMBL" id="CP029556">
    <property type="protein sequence ID" value="AXA85014.1"/>
    <property type="molecule type" value="Genomic_DNA"/>
</dbReference>
<proteinExistence type="predicted"/>
<evidence type="ECO:0000313" key="3">
    <source>
        <dbReference type="Proteomes" id="UP000251842"/>
    </source>
</evidence>
<evidence type="ECO:0000256" key="1">
    <source>
        <dbReference type="SAM" id="Phobius"/>
    </source>
</evidence>
<dbReference type="OrthoDB" id="6197657at2"/>